<gene>
    <name evidence="6" type="ORF">EV141_1072</name>
</gene>
<protein>
    <recommendedName>
        <fullName evidence="1">D-inositol 3-phosphate glycosyltransferase</fullName>
    </recommendedName>
</protein>
<dbReference type="InterPro" id="IPR028098">
    <property type="entry name" value="Glyco_trans_4-like_N"/>
</dbReference>
<reference evidence="6 7" key="1">
    <citation type="journal article" date="2015" name="Stand. Genomic Sci.">
        <title>Genomic Encyclopedia of Bacterial and Archaeal Type Strains, Phase III: the genomes of soil and plant-associated and newly described type strains.</title>
        <authorList>
            <person name="Whitman W.B."/>
            <person name="Woyke T."/>
            <person name="Klenk H.P."/>
            <person name="Zhou Y."/>
            <person name="Lilburn T.G."/>
            <person name="Beck B.J."/>
            <person name="De Vos P."/>
            <person name="Vandamme P."/>
            <person name="Eisen J.A."/>
            <person name="Garrity G."/>
            <person name="Hugenholtz P."/>
            <person name="Kyrpides N.C."/>
        </authorList>
    </citation>
    <scope>NUCLEOTIDE SEQUENCE [LARGE SCALE GENOMIC DNA]</scope>
    <source>
        <strain evidence="6 7">CV2</strain>
    </source>
</reference>
<keyword evidence="3 6" id="KW-0808">Transferase</keyword>
<feature type="domain" description="Glycosyltransferase subfamily 4-like N-terminal" evidence="5">
    <location>
        <begin position="14"/>
        <end position="175"/>
    </location>
</feature>
<dbReference type="GO" id="GO:0016758">
    <property type="term" value="F:hexosyltransferase activity"/>
    <property type="evidence" value="ECO:0007669"/>
    <property type="project" value="TreeGrafter"/>
</dbReference>
<dbReference type="PANTHER" id="PTHR45947:SF3">
    <property type="entry name" value="SULFOQUINOVOSYL TRANSFERASE SQD2"/>
    <property type="match status" value="1"/>
</dbReference>
<dbReference type="Gene3D" id="3.40.50.2000">
    <property type="entry name" value="Glycogen Phosphorylase B"/>
    <property type="match status" value="2"/>
</dbReference>
<evidence type="ECO:0000256" key="3">
    <source>
        <dbReference type="ARBA" id="ARBA00022679"/>
    </source>
</evidence>
<keyword evidence="2 6" id="KW-0328">Glycosyltransferase</keyword>
<evidence type="ECO:0000259" key="5">
    <source>
        <dbReference type="Pfam" id="PF13439"/>
    </source>
</evidence>
<dbReference type="OrthoDB" id="9802525at2"/>
<dbReference type="RefSeq" id="WP_130484941.1">
    <property type="nucleotide sequence ID" value="NZ_SGWW01000002.1"/>
</dbReference>
<evidence type="ECO:0000256" key="1">
    <source>
        <dbReference type="ARBA" id="ARBA00021292"/>
    </source>
</evidence>
<evidence type="ECO:0000313" key="6">
    <source>
        <dbReference type="EMBL" id="RZS57360.1"/>
    </source>
</evidence>
<dbReference type="PANTHER" id="PTHR45947">
    <property type="entry name" value="SULFOQUINOVOSYL TRANSFERASE SQD2"/>
    <property type="match status" value="1"/>
</dbReference>
<dbReference type="CDD" id="cd03814">
    <property type="entry name" value="GT4-like"/>
    <property type="match status" value="1"/>
</dbReference>
<dbReference type="InterPro" id="IPR050194">
    <property type="entry name" value="Glycosyltransferase_grp1"/>
</dbReference>
<name>A0A4V2EWW0_9MICO</name>
<dbReference type="Pfam" id="PF13439">
    <property type="entry name" value="Glyco_transf_4"/>
    <property type="match status" value="1"/>
</dbReference>
<evidence type="ECO:0000313" key="7">
    <source>
        <dbReference type="Proteomes" id="UP000293519"/>
    </source>
</evidence>
<dbReference type="InterPro" id="IPR001296">
    <property type="entry name" value="Glyco_trans_1"/>
</dbReference>
<proteinExistence type="predicted"/>
<keyword evidence="7" id="KW-1185">Reference proteome</keyword>
<comment type="caution">
    <text evidence="6">The sequence shown here is derived from an EMBL/GenBank/DDBJ whole genome shotgun (WGS) entry which is preliminary data.</text>
</comment>
<dbReference type="EMBL" id="SGWW01000002">
    <property type="protein sequence ID" value="RZS57360.1"/>
    <property type="molecule type" value="Genomic_DNA"/>
</dbReference>
<dbReference type="AlphaFoldDB" id="A0A4V2EWW0"/>
<sequence length="383" mass="40517">MRVAIVTESFLPTVNGVTTSVARVLEHLERRGHEALVIAPACGAPRTFAGAPVIEVPSAPYRAFPVGLPTPTVQRALADFGPNVLHAASPFLLGASAIGAAHRLGVPSVAVFQTDLAGYARRNRLAAASRFAWKVVAWAHEKADLTLAPSSVALADLERAGIARLDRWGRGVDLDGYHPRNRTRPTACALRERLAPAGELLVGYVGRLAPEKHVERLRVLAGLRGVRVVVVGDGPSMGSVRRELSGLDAVFLGQLTGEALADAYAALDVFVHTGTEETFGQTIQEAQASGLPVVAPRAGGPIDLIDDGVTGLLTEPEHPESIRDAVGALIADPTARARIGEAGRRAVLGRTWESLGDQLIAHYERTVARVAERREAPSLAAPR</sequence>
<feature type="domain" description="Glycosyl transferase family 1" evidence="4">
    <location>
        <begin position="195"/>
        <end position="345"/>
    </location>
</feature>
<dbReference type="Pfam" id="PF00534">
    <property type="entry name" value="Glycos_transf_1"/>
    <property type="match status" value="1"/>
</dbReference>
<organism evidence="6 7">
    <name type="scientific">Microcella putealis</name>
    <dbReference type="NCBI Taxonomy" id="337005"/>
    <lineage>
        <taxon>Bacteria</taxon>
        <taxon>Bacillati</taxon>
        <taxon>Actinomycetota</taxon>
        <taxon>Actinomycetes</taxon>
        <taxon>Micrococcales</taxon>
        <taxon>Microbacteriaceae</taxon>
        <taxon>Microcella</taxon>
    </lineage>
</organism>
<accession>A0A4V2EWW0</accession>
<evidence type="ECO:0000259" key="4">
    <source>
        <dbReference type="Pfam" id="PF00534"/>
    </source>
</evidence>
<dbReference type="Proteomes" id="UP000293519">
    <property type="component" value="Unassembled WGS sequence"/>
</dbReference>
<dbReference type="SUPFAM" id="SSF53756">
    <property type="entry name" value="UDP-Glycosyltransferase/glycogen phosphorylase"/>
    <property type="match status" value="1"/>
</dbReference>
<dbReference type="GO" id="GO:1901137">
    <property type="term" value="P:carbohydrate derivative biosynthetic process"/>
    <property type="evidence" value="ECO:0007669"/>
    <property type="project" value="UniProtKB-ARBA"/>
</dbReference>
<evidence type="ECO:0000256" key="2">
    <source>
        <dbReference type="ARBA" id="ARBA00022676"/>
    </source>
</evidence>